<organism evidence="2 3">
    <name type="scientific">Nitratireductor arenosus</name>
    <dbReference type="NCBI Taxonomy" id="2682096"/>
    <lineage>
        <taxon>Bacteria</taxon>
        <taxon>Pseudomonadati</taxon>
        <taxon>Pseudomonadota</taxon>
        <taxon>Alphaproteobacteria</taxon>
        <taxon>Hyphomicrobiales</taxon>
        <taxon>Phyllobacteriaceae</taxon>
        <taxon>Nitratireductor</taxon>
    </lineage>
</organism>
<dbReference type="AlphaFoldDB" id="A0A844QEF2"/>
<dbReference type="Gene3D" id="2.30.110.10">
    <property type="entry name" value="Electron Transport, Fmn-binding Protein, Chain A"/>
    <property type="match status" value="1"/>
</dbReference>
<comment type="caution">
    <text evidence="2">The sequence shown here is derived from an EMBL/GenBank/DDBJ whole genome shotgun (WGS) entry which is preliminary data.</text>
</comment>
<sequence length="184" mass="20498">MPVSTKLNATLRAFIERQPLFFVATAARDGRVNVSPKGLDSLRILGDRRIVWLNLSGSGNETAAHLSDTPRMTLMFAAFEDAPLILRVYGQAGVVHPRDDAWREHVERFSEMAGSRQIFDLTIDLVQTSCGTGVPLMRFAGQRGPEELLPFYEAMGTEGVRDYWRRKNLTSIDGRPTGLFGADE</sequence>
<dbReference type="InterPro" id="IPR012349">
    <property type="entry name" value="Split_barrel_FMN-bd"/>
</dbReference>
<reference evidence="2 3" key="1">
    <citation type="submission" date="2019-12" db="EMBL/GenBank/DDBJ databases">
        <title>Nitratireductor arenosus sp. nov., Isolated from sea sand, Jeju island, South Korea.</title>
        <authorList>
            <person name="Kim W."/>
        </authorList>
    </citation>
    <scope>NUCLEOTIDE SEQUENCE [LARGE SCALE GENOMIC DNA]</scope>
    <source>
        <strain evidence="2 3">CAU 1489</strain>
    </source>
</reference>
<gene>
    <name evidence="2" type="ORF">GN330_03765</name>
</gene>
<dbReference type="InterPro" id="IPR011576">
    <property type="entry name" value="Pyridox_Oxase_N"/>
</dbReference>
<evidence type="ECO:0000313" key="3">
    <source>
        <dbReference type="Proteomes" id="UP000463224"/>
    </source>
</evidence>
<feature type="domain" description="Pyridoxamine 5'-phosphate oxidase N-terminal" evidence="1">
    <location>
        <begin position="9"/>
        <end position="130"/>
    </location>
</feature>
<accession>A0A844QEF2</accession>
<dbReference type="RefSeq" id="WP_156711310.1">
    <property type="nucleotide sequence ID" value="NZ_WPHG01000001.1"/>
</dbReference>
<dbReference type="SUPFAM" id="SSF50475">
    <property type="entry name" value="FMN-binding split barrel"/>
    <property type="match status" value="1"/>
</dbReference>
<evidence type="ECO:0000313" key="2">
    <source>
        <dbReference type="EMBL" id="MVA96361.1"/>
    </source>
</evidence>
<name>A0A844QEF2_9HYPH</name>
<dbReference type="PANTHER" id="PTHR39336:SF1">
    <property type="entry name" value="PYRIDOXAMINE PHOSPHATE OXIDASE FAMILY PROTEIN (AFU_ORTHOLOGUE AFUA_6G11440)"/>
    <property type="match status" value="1"/>
</dbReference>
<dbReference type="PANTHER" id="PTHR39336">
    <property type="entry name" value="PYRIDOXAMINE PHOSPHATE OXIDASE FAMILY PROTEIN (AFU_ORTHOLOGUE AFUA_6G11440)"/>
    <property type="match status" value="1"/>
</dbReference>
<keyword evidence="3" id="KW-1185">Reference proteome</keyword>
<dbReference type="Proteomes" id="UP000463224">
    <property type="component" value="Unassembled WGS sequence"/>
</dbReference>
<proteinExistence type="predicted"/>
<evidence type="ECO:0000259" key="1">
    <source>
        <dbReference type="Pfam" id="PF01243"/>
    </source>
</evidence>
<dbReference type="Pfam" id="PF01243">
    <property type="entry name" value="PNPOx_N"/>
    <property type="match status" value="1"/>
</dbReference>
<protein>
    <submittedName>
        <fullName evidence="2">Pyridoxamine 5'-phosphate oxidase family protein</fullName>
    </submittedName>
</protein>
<dbReference type="EMBL" id="WPHG01000001">
    <property type="protein sequence ID" value="MVA96361.1"/>
    <property type="molecule type" value="Genomic_DNA"/>
</dbReference>